<evidence type="ECO:0000256" key="4">
    <source>
        <dbReference type="ARBA" id="ARBA00022723"/>
    </source>
</evidence>
<organism evidence="7 8">
    <name type="scientific">Methylocystis bryophila</name>
    <dbReference type="NCBI Taxonomy" id="655015"/>
    <lineage>
        <taxon>Bacteria</taxon>
        <taxon>Pseudomonadati</taxon>
        <taxon>Pseudomonadota</taxon>
        <taxon>Alphaproteobacteria</taxon>
        <taxon>Hyphomicrobiales</taxon>
        <taxon>Methylocystaceae</taxon>
        <taxon>Methylocystis</taxon>
    </lineage>
</organism>
<comment type="similarity">
    <text evidence="2 6">Belongs to the FPP/GGPP synthase family.</text>
</comment>
<evidence type="ECO:0000256" key="3">
    <source>
        <dbReference type="ARBA" id="ARBA00022679"/>
    </source>
</evidence>
<dbReference type="PANTHER" id="PTHR12001:SF69">
    <property type="entry name" value="ALL TRANS-POLYPRENYL-DIPHOSPHATE SYNTHASE PDSS1"/>
    <property type="match status" value="1"/>
</dbReference>
<dbReference type="SFLD" id="SFLDS00005">
    <property type="entry name" value="Isoprenoid_Synthase_Type_I"/>
    <property type="match status" value="1"/>
</dbReference>
<evidence type="ECO:0000256" key="1">
    <source>
        <dbReference type="ARBA" id="ARBA00001946"/>
    </source>
</evidence>
<evidence type="ECO:0000256" key="6">
    <source>
        <dbReference type="RuleBase" id="RU004466"/>
    </source>
</evidence>
<dbReference type="PANTHER" id="PTHR12001">
    <property type="entry name" value="GERANYLGERANYL PYROPHOSPHATE SYNTHASE"/>
    <property type="match status" value="1"/>
</dbReference>
<keyword evidence="4" id="KW-0479">Metal-binding</keyword>
<proteinExistence type="inferred from homology"/>
<dbReference type="GO" id="GO:0004659">
    <property type="term" value="F:prenyltransferase activity"/>
    <property type="evidence" value="ECO:0007669"/>
    <property type="project" value="InterPro"/>
</dbReference>
<comment type="cofactor">
    <cofactor evidence="1">
        <name>Mg(2+)</name>
        <dbReference type="ChEBI" id="CHEBI:18420"/>
    </cofactor>
</comment>
<protein>
    <submittedName>
        <fullName evidence="7">Polyprenyl synthetase</fullName>
    </submittedName>
</protein>
<dbReference type="AlphaFoldDB" id="A0A1W6MTU8"/>
<gene>
    <name evidence="7" type="ORF">B1812_07345</name>
</gene>
<dbReference type="GO" id="GO:0046872">
    <property type="term" value="F:metal ion binding"/>
    <property type="evidence" value="ECO:0007669"/>
    <property type="project" value="UniProtKB-KW"/>
</dbReference>
<evidence type="ECO:0000313" key="7">
    <source>
        <dbReference type="EMBL" id="ARN80919.1"/>
    </source>
</evidence>
<dbReference type="InterPro" id="IPR000092">
    <property type="entry name" value="Polyprenyl_synt"/>
</dbReference>
<name>A0A1W6MTU8_9HYPH</name>
<reference evidence="7 8" key="1">
    <citation type="submission" date="2017-02" db="EMBL/GenBank/DDBJ databases">
        <authorList>
            <person name="Peterson S.W."/>
        </authorList>
    </citation>
    <scope>NUCLEOTIDE SEQUENCE [LARGE SCALE GENOMIC DNA]</scope>
    <source>
        <strain evidence="7 8">S285</strain>
    </source>
</reference>
<keyword evidence="8" id="KW-1185">Reference proteome</keyword>
<accession>A0A1W6MTU8</accession>
<keyword evidence="5" id="KW-0460">Magnesium</keyword>
<dbReference type="STRING" id="655015.B1812_07345"/>
<dbReference type="InterPro" id="IPR008949">
    <property type="entry name" value="Isoprenoid_synthase_dom_sf"/>
</dbReference>
<dbReference type="GO" id="GO:0008299">
    <property type="term" value="P:isoprenoid biosynthetic process"/>
    <property type="evidence" value="ECO:0007669"/>
    <property type="project" value="InterPro"/>
</dbReference>
<dbReference type="EMBL" id="CP019948">
    <property type="protein sequence ID" value="ARN80919.1"/>
    <property type="molecule type" value="Genomic_DNA"/>
</dbReference>
<sequence>MGIVISLDEREKKSGASLDNLLALIRPDLERTNQLIIQRMGSDVTTIPEVANHLISAGGKRLRPMLVLATAGMCGYKGDGHLKFAAGIEFMHTATLLHDDVVDESDMRRGKIAARMLWGNETCVLVGDFLLGHAFKMMVEPGNLPCLTVVSSAAAVIAEGEIMQLNAAKDTQTTEDAYMEVIRRKTAELFAAAAEVGVILSGRPKADIAAARSYGMNLGVAFQLIDDALDYGGSSAKLGKNVGDDFREGKITLPVVLAFRRGTESEREFWRRTLEKAEIKDGDVEIACGLMKKHKALDDTIERASHYAAIARDAMEIFPPSPSKSALLEVLDFCIERVH</sequence>
<dbReference type="Gene3D" id="1.10.600.10">
    <property type="entry name" value="Farnesyl Diphosphate Synthase"/>
    <property type="match status" value="1"/>
</dbReference>
<dbReference type="OrthoDB" id="9805316at2"/>
<keyword evidence="3 6" id="KW-0808">Transferase</keyword>
<dbReference type="SUPFAM" id="SSF48576">
    <property type="entry name" value="Terpenoid synthases"/>
    <property type="match status" value="1"/>
</dbReference>
<evidence type="ECO:0000256" key="2">
    <source>
        <dbReference type="ARBA" id="ARBA00006706"/>
    </source>
</evidence>
<dbReference type="InterPro" id="IPR033749">
    <property type="entry name" value="Polyprenyl_synt_CS"/>
</dbReference>
<dbReference type="KEGG" id="mbry:B1812_07345"/>
<evidence type="ECO:0000256" key="5">
    <source>
        <dbReference type="ARBA" id="ARBA00022842"/>
    </source>
</evidence>
<dbReference type="CDD" id="cd00685">
    <property type="entry name" value="Trans_IPPS_HT"/>
    <property type="match status" value="1"/>
</dbReference>
<dbReference type="Proteomes" id="UP000193978">
    <property type="component" value="Chromosome"/>
</dbReference>
<dbReference type="PROSITE" id="PS00723">
    <property type="entry name" value="POLYPRENYL_SYNTHASE_1"/>
    <property type="match status" value="1"/>
</dbReference>
<dbReference type="Pfam" id="PF00348">
    <property type="entry name" value="polyprenyl_synt"/>
    <property type="match status" value="1"/>
</dbReference>
<evidence type="ECO:0000313" key="8">
    <source>
        <dbReference type="Proteomes" id="UP000193978"/>
    </source>
</evidence>